<dbReference type="PROSITE" id="PS51526">
    <property type="entry name" value="RFX_DBD"/>
    <property type="match status" value="1"/>
</dbReference>
<feature type="domain" description="RFX-type winged-helix" evidence="6">
    <location>
        <begin position="410"/>
        <end position="506"/>
    </location>
</feature>
<keyword evidence="4" id="KW-0539">Nucleus</keyword>
<dbReference type="PANTHER" id="PTHR22970">
    <property type="entry name" value="AT-RICH INTERACTIVE DOMAIN-CONTAINING PROTEIN 2"/>
    <property type="match status" value="1"/>
</dbReference>
<dbReference type="EMBL" id="QLNQ01000026">
    <property type="protein sequence ID" value="RCK60704.1"/>
    <property type="molecule type" value="Genomic_DNA"/>
</dbReference>
<feature type="compositionally biased region" description="Basic and acidic residues" evidence="5">
    <location>
        <begin position="250"/>
        <end position="262"/>
    </location>
</feature>
<evidence type="ECO:0000313" key="7">
    <source>
        <dbReference type="EMBL" id="RCK60704.1"/>
    </source>
</evidence>
<evidence type="ECO:0000256" key="4">
    <source>
        <dbReference type="ARBA" id="ARBA00023242"/>
    </source>
</evidence>
<dbReference type="AlphaFoldDB" id="A0A367Y4B3"/>
<organism evidence="7 8">
    <name type="scientific">Candida viswanathii</name>
    <dbReference type="NCBI Taxonomy" id="5486"/>
    <lineage>
        <taxon>Eukaryota</taxon>
        <taxon>Fungi</taxon>
        <taxon>Dikarya</taxon>
        <taxon>Ascomycota</taxon>
        <taxon>Saccharomycotina</taxon>
        <taxon>Pichiomycetes</taxon>
        <taxon>Debaryomycetaceae</taxon>
        <taxon>Candida/Lodderomyces clade</taxon>
        <taxon>Candida</taxon>
    </lineage>
</organism>
<dbReference type="InterPro" id="IPR003150">
    <property type="entry name" value="DNA-bd_RFX"/>
</dbReference>
<proteinExistence type="predicted"/>
<dbReference type="GO" id="GO:0003677">
    <property type="term" value="F:DNA binding"/>
    <property type="evidence" value="ECO:0007669"/>
    <property type="project" value="InterPro"/>
</dbReference>
<dbReference type="GO" id="GO:0006355">
    <property type="term" value="P:regulation of DNA-templated transcription"/>
    <property type="evidence" value="ECO:0007669"/>
    <property type="project" value="InterPro"/>
</dbReference>
<keyword evidence="1" id="KW-0156">Chromatin regulator</keyword>
<dbReference type="Proteomes" id="UP000253472">
    <property type="component" value="Unassembled WGS sequence"/>
</dbReference>
<keyword evidence="3" id="KW-0804">Transcription</keyword>
<reference evidence="7 8" key="1">
    <citation type="submission" date="2018-06" db="EMBL/GenBank/DDBJ databases">
        <title>Whole genome sequencing of Candida tropicalis (genome annotated by CSBL at Korea University).</title>
        <authorList>
            <person name="Ahn J."/>
        </authorList>
    </citation>
    <scope>NUCLEOTIDE SEQUENCE [LARGE SCALE GENOMIC DNA]</scope>
    <source>
        <strain evidence="7 8">ATCC 20962</strain>
    </source>
</reference>
<evidence type="ECO:0000256" key="1">
    <source>
        <dbReference type="ARBA" id="ARBA00022853"/>
    </source>
</evidence>
<dbReference type="PANTHER" id="PTHR22970:SF14">
    <property type="entry name" value="AT-RICH INTERACTIVE DOMAIN-CONTAINING PROTEIN 2"/>
    <property type="match status" value="1"/>
</dbReference>
<evidence type="ECO:0000256" key="3">
    <source>
        <dbReference type="ARBA" id="ARBA00023163"/>
    </source>
</evidence>
<comment type="caution">
    <text evidence="7">The sequence shown here is derived from an EMBL/GenBank/DDBJ whole genome shotgun (WGS) entry which is preliminary data.</text>
</comment>
<accession>A0A367Y4B3</accession>
<dbReference type="STRING" id="5486.A0A367Y4B3"/>
<keyword evidence="8" id="KW-1185">Reference proteome</keyword>
<dbReference type="OrthoDB" id="338531at2759"/>
<dbReference type="InterPro" id="IPR052406">
    <property type="entry name" value="Chromatin_Remodeling_Comp"/>
</dbReference>
<evidence type="ECO:0000256" key="5">
    <source>
        <dbReference type="SAM" id="MobiDB-lite"/>
    </source>
</evidence>
<sequence length="634" mass="71827">MPSLVPITSSSRITVPLNGNGSNTVPGNYYGSQLGGYGYGGGQNPGSGHQGIDDLRRIDMSLRSGLESEVTWALSLLTRFTIQPSIALEGDPFLGHELIRYFTKPYQLLNEKRYDLVDQNTMTYSLDALLTLRNLAQDLSNQQWLSQIPSFKKNLLELLKFLTNWFYHPQGKEVTSILKYDNQFAEALNYLVDLLEPLTCYYIDNSKHDPLFHILLNTLVVTPDKNLFVGILKCLSHLLIVWDRNAQKNEDGGDLDDRHHDDDLEQEEDDVNSTNNCIDSITDAQLETITNTLLVGDNEINNAVLEFLKMYLFSEALHEKYPNSVKDSQKHRLRKLLQLNSSKASFNTLMKQLPLLLVSNLPLNEPVESKQPPALNLTKRSQYSGVPIAPPELSEELFRIIVTFPEPMRASTWLHCCYEPTTTEQGEVTQISIWKAYENQFQELWKNNGEGVINTNYRPLLSAVDFIKNVTKAFPYAEAKVISLPSTDSDLTPKRKFIIRGIQPRQFPVSIDIGKYDALKPMTDVAVDAGDENLPIGHIDTKKFQQILSTAIDTVLFTDASNKIDKSSLNLINASSHDLLEYIILEVLDSSQLDSKENNIFRLYNSYWLPDLVYANPSLIAKDVIDANWLKYLL</sequence>
<gene>
    <name evidence="7" type="primary">RSC9_1</name>
    <name evidence="7" type="ORF">Cantr_08219</name>
</gene>
<keyword evidence="2" id="KW-0805">Transcription regulation</keyword>
<evidence type="ECO:0000313" key="8">
    <source>
        <dbReference type="Proteomes" id="UP000253472"/>
    </source>
</evidence>
<protein>
    <submittedName>
        <fullName evidence="7">Chromatin structure-remodeling complex subunit RSC9</fullName>
    </submittedName>
</protein>
<feature type="region of interest" description="Disordered" evidence="5">
    <location>
        <begin position="250"/>
        <end position="272"/>
    </location>
</feature>
<evidence type="ECO:0000256" key="2">
    <source>
        <dbReference type="ARBA" id="ARBA00023015"/>
    </source>
</evidence>
<dbReference type="GO" id="GO:0006325">
    <property type="term" value="P:chromatin organization"/>
    <property type="evidence" value="ECO:0007669"/>
    <property type="project" value="UniProtKB-KW"/>
</dbReference>
<dbReference type="GO" id="GO:0016586">
    <property type="term" value="C:RSC-type complex"/>
    <property type="evidence" value="ECO:0007669"/>
    <property type="project" value="TreeGrafter"/>
</dbReference>
<name>A0A367Y4B3_9ASCO</name>
<evidence type="ECO:0000259" key="6">
    <source>
        <dbReference type="PROSITE" id="PS51526"/>
    </source>
</evidence>